<feature type="compositionally biased region" description="Acidic residues" evidence="1">
    <location>
        <begin position="983"/>
        <end position="992"/>
    </location>
</feature>
<comment type="caution">
    <text evidence="3">The sequence shown here is derived from an EMBL/GenBank/DDBJ whole genome shotgun (WGS) entry which is preliminary data.</text>
</comment>
<evidence type="ECO:0000313" key="3">
    <source>
        <dbReference type="EMBL" id="KAJ4003967.1"/>
    </source>
</evidence>
<dbReference type="InterPro" id="IPR011990">
    <property type="entry name" value="TPR-like_helical_dom_sf"/>
</dbReference>
<evidence type="ECO:0000259" key="2">
    <source>
        <dbReference type="Pfam" id="PF12770"/>
    </source>
</evidence>
<dbReference type="Pfam" id="PF12770">
    <property type="entry name" value="CHAT"/>
    <property type="match status" value="1"/>
</dbReference>
<name>A0A9W8U4K0_9HYPO</name>
<dbReference type="InterPro" id="IPR024983">
    <property type="entry name" value="CHAT_dom"/>
</dbReference>
<gene>
    <name evidence="3" type="ORF">NW766_011822</name>
</gene>
<dbReference type="AlphaFoldDB" id="A0A9W8U4K0"/>
<keyword evidence="4" id="KW-1185">Reference proteome</keyword>
<dbReference type="SUPFAM" id="SSF81901">
    <property type="entry name" value="HCP-like"/>
    <property type="match status" value="1"/>
</dbReference>
<dbReference type="EMBL" id="JAPDHF010000025">
    <property type="protein sequence ID" value="KAJ4003967.1"/>
    <property type="molecule type" value="Genomic_DNA"/>
</dbReference>
<feature type="compositionally biased region" description="Basic and acidic residues" evidence="1">
    <location>
        <begin position="966"/>
        <end position="982"/>
    </location>
</feature>
<proteinExistence type="predicted"/>
<dbReference type="PANTHER" id="PTHR19959">
    <property type="entry name" value="KINESIN LIGHT CHAIN"/>
    <property type="match status" value="1"/>
</dbReference>
<evidence type="ECO:0000313" key="4">
    <source>
        <dbReference type="Proteomes" id="UP001152130"/>
    </source>
</evidence>
<reference evidence="3" key="1">
    <citation type="submission" date="2022-10" db="EMBL/GenBank/DDBJ databases">
        <title>Fusarium specimens isolated from Avocado Roots.</title>
        <authorList>
            <person name="Stajich J."/>
            <person name="Roper C."/>
            <person name="Heimlech-Rivalta G."/>
        </authorList>
    </citation>
    <scope>NUCLEOTIDE SEQUENCE</scope>
    <source>
        <strain evidence="3">CF00143</strain>
    </source>
</reference>
<sequence length="1007" mass="112351">MSDPEEIAIEQAILDKIQDGDAELPNQMFEVAHRHFTRNAIASLPDTYPHRGTILDQLSTKLGLLFMQTREVTVIEENIKTQREAVDATPVNHPKYLTFFANLAAPITARYQALGKREDLDEAVDICRQVVAQSEEDSPHLLGRLGNLSITLSDRFDVLGSMEDLDEAIEIVRQAIDMTEEGSLARMAQLSNYGSVSDLDESIHTLEKVCDRVRDDEIFFDRPRCLTNLGIQLSRRYRKKGTITDLKRGIEVCREACNIVPNDDLQRCFSNLAITLKHEYFRADNVKVLDEAIQMQREAVRTVPKHHPDLAAAVHNLAALLWTRFSATDRMEDLEEALNNAQKAVDLTPKEHLNRPAYLNTLAMQLRDMSRKTGHDSHMHEAIDHGRAVLEATQKGHPEQANRLVAQGIRYGDLFWKTNEPEYLTSAIDHFESALHCYNCHEDCRIGAAKELFKYYAAVPDWDKAYEAAEIAVSLIPKLIASTTNNADKQDVLVQIYGVASDAAAVAISAGKGAFAVLKFLEQGRGMLAASVEETRIEVGRLQKEHPDLSKRFTELRSRTEGFKTVTDLTGLSLKHRKLTASANDTQAGSQTHDLDALLDEIRHNPGFEDFLTAPSENNVRNAASCGPIVVINISQLRRDAVLVERHQIRSIPLPQLTIQDLKSNSQDVHTASPKVLEWLWDTVAEPVLNALEIKGDSTEAPLPRIWWTPTGILSIYPLHAAGRHYRGSSETVMDRTMSSYSSSVKAIIRSRGRVGLDSDPSELECAVMMSMGRTPGHSTLPSAGKEVAMLRSICEAKGFDVVEPESVKEAVVSELPQCKIFHFAGHGSTNGPDPSQSTLLLQDWQKDPLTVSTLLDINIQQYSPFLAYLSACDTGQIAHEKFLDESIHLISAFQVAGFRHVIGTLWEVGDNVSVDVAKITYEAIERGLSADDSVCKGLYRAILVLRDQWFDEQAQAPSRKRKARSAIEGRAKGQRDPRDIVAMDDEEDEDDGVKLPQWVPYVYYGV</sequence>
<feature type="region of interest" description="Disordered" evidence="1">
    <location>
        <begin position="957"/>
        <end position="992"/>
    </location>
</feature>
<dbReference type="PANTHER" id="PTHR19959:SF119">
    <property type="entry name" value="FUNGAL LIPASE-LIKE DOMAIN-CONTAINING PROTEIN"/>
    <property type="match status" value="1"/>
</dbReference>
<evidence type="ECO:0000256" key="1">
    <source>
        <dbReference type="SAM" id="MobiDB-lite"/>
    </source>
</evidence>
<accession>A0A9W8U4K0</accession>
<organism evidence="3 4">
    <name type="scientific">Fusarium irregulare</name>
    <dbReference type="NCBI Taxonomy" id="2494466"/>
    <lineage>
        <taxon>Eukaryota</taxon>
        <taxon>Fungi</taxon>
        <taxon>Dikarya</taxon>
        <taxon>Ascomycota</taxon>
        <taxon>Pezizomycotina</taxon>
        <taxon>Sordariomycetes</taxon>
        <taxon>Hypocreomycetidae</taxon>
        <taxon>Hypocreales</taxon>
        <taxon>Nectriaceae</taxon>
        <taxon>Fusarium</taxon>
        <taxon>Fusarium incarnatum-equiseti species complex</taxon>
    </lineage>
</organism>
<protein>
    <recommendedName>
        <fullName evidence="2">CHAT domain-containing protein</fullName>
    </recommendedName>
</protein>
<dbReference type="Proteomes" id="UP001152130">
    <property type="component" value="Unassembled WGS sequence"/>
</dbReference>
<dbReference type="Gene3D" id="1.25.40.10">
    <property type="entry name" value="Tetratricopeptide repeat domain"/>
    <property type="match status" value="3"/>
</dbReference>
<feature type="domain" description="CHAT" evidence="2">
    <location>
        <begin position="675"/>
        <end position="934"/>
    </location>
</feature>